<keyword evidence="7" id="KW-1185">Reference proteome</keyword>
<evidence type="ECO:0000313" key="7">
    <source>
        <dbReference type="Proteomes" id="UP000245946"/>
    </source>
</evidence>
<dbReference type="Gene3D" id="1.10.287.10">
    <property type="entry name" value="S15/NS1, RNA-binding"/>
    <property type="match status" value="1"/>
</dbReference>
<dbReference type="GO" id="GO:1990904">
    <property type="term" value="C:ribonucleoprotein complex"/>
    <property type="evidence" value="ECO:0007669"/>
    <property type="project" value="UniProtKB-KW"/>
</dbReference>
<organism evidence="6 7">
    <name type="scientific">Tilletiopsis washingtonensis</name>
    <dbReference type="NCBI Taxonomy" id="58919"/>
    <lineage>
        <taxon>Eukaryota</taxon>
        <taxon>Fungi</taxon>
        <taxon>Dikarya</taxon>
        <taxon>Basidiomycota</taxon>
        <taxon>Ustilaginomycotina</taxon>
        <taxon>Exobasidiomycetes</taxon>
        <taxon>Entylomatales</taxon>
        <taxon>Entylomatales incertae sedis</taxon>
        <taxon>Tilletiopsis</taxon>
    </lineage>
</organism>
<dbReference type="AlphaFoldDB" id="A0A316ZI60"/>
<dbReference type="SMART" id="SM01387">
    <property type="entry name" value="Ribosomal_S15"/>
    <property type="match status" value="1"/>
</dbReference>
<evidence type="ECO:0000313" key="6">
    <source>
        <dbReference type="EMBL" id="PWO00957.1"/>
    </source>
</evidence>
<dbReference type="STRING" id="58919.A0A316ZI60"/>
<evidence type="ECO:0000256" key="5">
    <source>
        <dbReference type="SAM" id="MobiDB-lite"/>
    </source>
</evidence>
<dbReference type="InterPro" id="IPR000589">
    <property type="entry name" value="Ribosomal_uS15"/>
</dbReference>
<evidence type="ECO:0000256" key="1">
    <source>
        <dbReference type="ARBA" id="ARBA00008434"/>
    </source>
</evidence>
<feature type="region of interest" description="Disordered" evidence="5">
    <location>
        <begin position="1"/>
        <end position="26"/>
    </location>
</feature>
<feature type="non-terminal residue" evidence="6">
    <location>
        <position position="286"/>
    </location>
</feature>
<protein>
    <submittedName>
        <fullName evidence="6">S15/NS1 RNA-binding domain-containing protein</fullName>
    </submittedName>
</protein>
<dbReference type="InterPro" id="IPR009068">
    <property type="entry name" value="uS15_NS1_RNA-bd_sf"/>
</dbReference>
<dbReference type="GO" id="GO:0005840">
    <property type="term" value="C:ribosome"/>
    <property type="evidence" value="ECO:0007669"/>
    <property type="project" value="UniProtKB-KW"/>
</dbReference>
<name>A0A316ZI60_9BASI</name>
<proteinExistence type="inferred from homology"/>
<dbReference type="EMBL" id="KZ819284">
    <property type="protein sequence ID" value="PWO00957.1"/>
    <property type="molecule type" value="Genomic_DNA"/>
</dbReference>
<keyword evidence="2 4" id="KW-0689">Ribosomal protein</keyword>
<sequence>FSTSAPAGEKRHRRTARLRKRRNEDAQELKARLLEATRPDPVRGHQMNDGGRAAWQRCELAQVVLQKDAVWGVKEDRRGNLVAVPSTHADDAAAAEVAQRLGGPLRLNFGLGAKDRELLFRDLPAVQVEDSIFHDYFRSAAPDMAAAAAQVPALEAREEASAETLKRILDLRNASGRGIQAENIRRIVGHFGKRVGAPPDTGSPEVQAAVLTYRIHNMADHLADNHRHDHSNRRALALLVYQRARMLKYLKRQSAQRYASLLARIGVEARAVEGELMLGGMPKQRR</sequence>
<accession>A0A316ZI60</accession>
<dbReference type="CDD" id="cd00353">
    <property type="entry name" value="Ribosomal_S15p_S13e"/>
    <property type="match status" value="1"/>
</dbReference>
<dbReference type="GO" id="GO:0003735">
    <property type="term" value="F:structural constituent of ribosome"/>
    <property type="evidence" value="ECO:0007669"/>
    <property type="project" value="InterPro"/>
</dbReference>
<dbReference type="Proteomes" id="UP000245946">
    <property type="component" value="Unassembled WGS sequence"/>
</dbReference>
<dbReference type="RefSeq" id="XP_025601235.1">
    <property type="nucleotide sequence ID" value="XM_025739947.1"/>
</dbReference>
<feature type="non-terminal residue" evidence="6">
    <location>
        <position position="1"/>
    </location>
</feature>
<dbReference type="SUPFAM" id="SSF47060">
    <property type="entry name" value="S15/NS1 RNA-binding domain"/>
    <property type="match status" value="1"/>
</dbReference>
<dbReference type="NCBIfam" id="TIGR00952">
    <property type="entry name" value="S15_bact"/>
    <property type="match status" value="1"/>
</dbReference>
<dbReference type="PANTHER" id="PTHR23321">
    <property type="entry name" value="RIBOSOMAL PROTEIN S15, BACTERIAL AND ORGANELLAR"/>
    <property type="match status" value="1"/>
</dbReference>
<dbReference type="HAMAP" id="MF_01343_B">
    <property type="entry name" value="Ribosomal_uS15_B"/>
    <property type="match status" value="1"/>
</dbReference>
<feature type="compositionally biased region" description="Basic residues" evidence="5">
    <location>
        <begin position="10"/>
        <end position="21"/>
    </location>
</feature>
<evidence type="ECO:0000256" key="4">
    <source>
        <dbReference type="RuleBase" id="RU003919"/>
    </source>
</evidence>
<dbReference type="OrthoDB" id="441444at2759"/>
<dbReference type="PANTHER" id="PTHR23321:SF26">
    <property type="entry name" value="SMALL RIBOSOMAL SUBUNIT PROTEIN US15M"/>
    <property type="match status" value="1"/>
</dbReference>
<dbReference type="InterPro" id="IPR005290">
    <property type="entry name" value="Ribosomal_uS15_bac-type"/>
</dbReference>
<gene>
    <name evidence="6" type="ORF">FA09DRAFT_289561</name>
</gene>
<evidence type="ECO:0000256" key="3">
    <source>
        <dbReference type="ARBA" id="ARBA00023274"/>
    </source>
</evidence>
<comment type="similarity">
    <text evidence="1 4">Belongs to the universal ribosomal protein uS15 family.</text>
</comment>
<dbReference type="GO" id="GO:0006412">
    <property type="term" value="P:translation"/>
    <property type="evidence" value="ECO:0007669"/>
    <property type="project" value="InterPro"/>
</dbReference>
<evidence type="ECO:0000256" key="2">
    <source>
        <dbReference type="ARBA" id="ARBA00022980"/>
    </source>
</evidence>
<dbReference type="GO" id="GO:0005737">
    <property type="term" value="C:cytoplasm"/>
    <property type="evidence" value="ECO:0007669"/>
    <property type="project" value="UniProtKB-ARBA"/>
</dbReference>
<keyword evidence="3 4" id="KW-0687">Ribonucleoprotein</keyword>
<dbReference type="Pfam" id="PF00312">
    <property type="entry name" value="Ribosomal_S15"/>
    <property type="match status" value="1"/>
</dbReference>
<reference evidence="6 7" key="1">
    <citation type="journal article" date="2018" name="Mol. Biol. Evol.">
        <title>Broad Genomic Sampling Reveals a Smut Pathogenic Ancestry of the Fungal Clade Ustilaginomycotina.</title>
        <authorList>
            <person name="Kijpornyongpan T."/>
            <person name="Mondo S.J."/>
            <person name="Barry K."/>
            <person name="Sandor L."/>
            <person name="Lee J."/>
            <person name="Lipzen A."/>
            <person name="Pangilinan J."/>
            <person name="LaButti K."/>
            <person name="Hainaut M."/>
            <person name="Henrissat B."/>
            <person name="Grigoriev I.V."/>
            <person name="Spatafora J.W."/>
            <person name="Aime M.C."/>
        </authorList>
    </citation>
    <scope>NUCLEOTIDE SEQUENCE [LARGE SCALE GENOMIC DNA]</scope>
    <source>
        <strain evidence="6 7">MCA 4186</strain>
    </source>
</reference>
<dbReference type="GeneID" id="37267493"/>